<dbReference type="SUPFAM" id="SSF49899">
    <property type="entry name" value="Concanavalin A-like lectins/glucanases"/>
    <property type="match status" value="1"/>
</dbReference>
<reference evidence="2" key="1">
    <citation type="journal article" date="2019" name="Int. J. Syst. Evol. Microbiol.">
        <title>The Global Catalogue of Microorganisms (GCM) 10K type strain sequencing project: providing services to taxonomists for standard genome sequencing and annotation.</title>
        <authorList>
            <consortium name="The Broad Institute Genomics Platform"/>
            <consortium name="The Broad Institute Genome Sequencing Center for Infectious Disease"/>
            <person name="Wu L."/>
            <person name="Ma J."/>
        </authorList>
    </citation>
    <scope>NUCLEOTIDE SEQUENCE [LARGE SCALE GENOMIC DNA]</scope>
    <source>
        <strain evidence="2">JCM 9373</strain>
    </source>
</reference>
<keyword evidence="2" id="KW-1185">Reference proteome</keyword>
<name>A0ABP6NAD8_9ACTN</name>
<organism evidence="1 2">
    <name type="scientific">Planomonospora alba</name>
    <dbReference type="NCBI Taxonomy" id="161354"/>
    <lineage>
        <taxon>Bacteria</taxon>
        <taxon>Bacillati</taxon>
        <taxon>Actinomycetota</taxon>
        <taxon>Actinomycetes</taxon>
        <taxon>Streptosporangiales</taxon>
        <taxon>Streptosporangiaceae</taxon>
        <taxon>Planomonospora</taxon>
    </lineage>
</organism>
<evidence type="ECO:0000313" key="2">
    <source>
        <dbReference type="Proteomes" id="UP001500320"/>
    </source>
</evidence>
<accession>A0ABP6NAD8</accession>
<gene>
    <name evidence="1" type="ORF">GCM10010466_35190</name>
</gene>
<protein>
    <submittedName>
        <fullName evidence="1">Uncharacterized protein</fullName>
    </submittedName>
</protein>
<dbReference type="EMBL" id="BAAAUT010000027">
    <property type="protein sequence ID" value="GAA3141140.1"/>
    <property type="molecule type" value="Genomic_DNA"/>
</dbReference>
<evidence type="ECO:0000313" key="1">
    <source>
        <dbReference type="EMBL" id="GAA3141140.1"/>
    </source>
</evidence>
<dbReference type="InterPro" id="IPR013320">
    <property type="entry name" value="ConA-like_dom_sf"/>
</dbReference>
<dbReference type="Proteomes" id="UP001500320">
    <property type="component" value="Unassembled WGS sequence"/>
</dbReference>
<comment type="caution">
    <text evidence="1">The sequence shown here is derived from an EMBL/GenBank/DDBJ whole genome shotgun (WGS) entry which is preliminary data.</text>
</comment>
<sequence length="134" mass="14006">MNGAQIGIAQLSFPAWDAQAPLRIGAAMVGGIDEVAVYQRPLTAAGVADLFAQPQAAQAAAPPSMQVRTAPATRANVSSATPDGGFYKKIDLDDCQALDDNYDGDTADTHVTWNSFQPAGAGQRGCKGNWVEVR</sequence>
<proteinExistence type="predicted"/>